<sequence length="291" mass="32807">MTLIMTHTNTNGQSAAPQGYPPPLHECYTPAALQAIPVPDPDSFKVFHNRRDGMTYCSWEVNNTVYYHPYYIPMPMGVGLEPREQREVISRRQNDRPRYVVGFGTGSGSGEASRVASAEVEGQRELFWSSQNDPPSHIVGLGVVGFELQEGRLTSQGTSGSGSGESSRQMSGGESGETSEEESEEEMGNRLRDRDPRWRFAGWKRKVVLSEKMRDAFPKRESRWSGMFYYIGYLNRFSEVMGPGAIELQATKTDRGKSRQFIDWYYVSVLRLCLVIFGSKWKLGCIQLGCI</sequence>
<organism evidence="2 3">
    <name type="scientific">Clohesyomyces aquaticus</name>
    <dbReference type="NCBI Taxonomy" id="1231657"/>
    <lineage>
        <taxon>Eukaryota</taxon>
        <taxon>Fungi</taxon>
        <taxon>Dikarya</taxon>
        <taxon>Ascomycota</taxon>
        <taxon>Pezizomycotina</taxon>
        <taxon>Dothideomycetes</taxon>
        <taxon>Pleosporomycetidae</taxon>
        <taxon>Pleosporales</taxon>
        <taxon>Lindgomycetaceae</taxon>
        <taxon>Clohesyomyces</taxon>
    </lineage>
</organism>
<dbReference type="EMBL" id="MCFA01000001">
    <property type="protein sequence ID" value="ORY19875.1"/>
    <property type="molecule type" value="Genomic_DNA"/>
</dbReference>
<evidence type="ECO:0000313" key="3">
    <source>
        <dbReference type="Proteomes" id="UP000193144"/>
    </source>
</evidence>
<evidence type="ECO:0000256" key="1">
    <source>
        <dbReference type="SAM" id="MobiDB-lite"/>
    </source>
</evidence>
<proteinExistence type="predicted"/>
<feature type="region of interest" description="Disordered" evidence="1">
    <location>
        <begin position="153"/>
        <end position="191"/>
    </location>
</feature>
<accession>A0A1Y2AD04</accession>
<keyword evidence="3" id="KW-1185">Reference proteome</keyword>
<feature type="compositionally biased region" description="Low complexity" evidence="1">
    <location>
        <begin position="153"/>
        <end position="172"/>
    </location>
</feature>
<evidence type="ECO:0000313" key="2">
    <source>
        <dbReference type="EMBL" id="ORY19875.1"/>
    </source>
</evidence>
<dbReference type="Proteomes" id="UP000193144">
    <property type="component" value="Unassembled WGS sequence"/>
</dbReference>
<dbReference type="AlphaFoldDB" id="A0A1Y2AD04"/>
<gene>
    <name evidence="2" type="ORF">BCR34DRAFT_582079</name>
</gene>
<name>A0A1Y2AD04_9PLEO</name>
<comment type="caution">
    <text evidence="2">The sequence shown here is derived from an EMBL/GenBank/DDBJ whole genome shotgun (WGS) entry which is preliminary data.</text>
</comment>
<feature type="compositionally biased region" description="Acidic residues" evidence="1">
    <location>
        <begin position="177"/>
        <end position="186"/>
    </location>
</feature>
<protein>
    <submittedName>
        <fullName evidence="2">Uncharacterized protein</fullName>
    </submittedName>
</protein>
<reference evidence="2 3" key="1">
    <citation type="submission" date="2016-07" db="EMBL/GenBank/DDBJ databases">
        <title>Pervasive Adenine N6-methylation of Active Genes in Fungi.</title>
        <authorList>
            <consortium name="DOE Joint Genome Institute"/>
            <person name="Mondo S.J."/>
            <person name="Dannebaum R.O."/>
            <person name="Kuo R.C."/>
            <person name="Labutti K."/>
            <person name="Haridas S."/>
            <person name="Kuo A."/>
            <person name="Salamov A."/>
            <person name="Ahrendt S.R."/>
            <person name="Lipzen A."/>
            <person name="Sullivan W."/>
            <person name="Andreopoulos W.B."/>
            <person name="Clum A."/>
            <person name="Lindquist E."/>
            <person name="Daum C."/>
            <person name="Ramamoorthy G.K."/>
            <person name="Gryganskyi A."/>
            <person name="Culley D."/>
            <person name="Magnuson J.K."/>
            <person name="James T.Y."/>
            <person name="O'Malley M.A."/>
            <person name="Stajich J.E."/>
            <person name="Spatafora J.W."/>
            <person name="Visel A."/>
            <person name="Grigoriev I.V."/>
        </authorList>
    </citation>
    <scope>NUCLEOTIDE SEQUENCE [LARGE SCALE GENOMIC DNA]</scope>
    <source>
        <strain evidence="2 3">CBS 115471</strain>
    </source>
</reference>